<reference evidence="2 3" key="1">
    <citation type="journal article" date="2019" name="Nat. Ecol. Evol.">
        <title>Megaphylogeny resolves global patterns of mushroom evolution.</title>
        <authorList>
            <person name="Varga T."/>
            <person name="Krizsan K."/>
            <person name="Foldi C."/>
            <person name="Dima B."/>
            <person name="Sanchez-Garcia M."/>
            <person name="Sanchez-Ramirez S."/>
            <person name="Szollosi G.J."/>
            <person name="Szarkandi J.G."/>
            <person name="Papp V."/>
            <person name="Albert L."/>
            <person name="Andreopoulos W."/>
            <person name="Angelini C."/>
            <person name="Antonin V."/>
            <person name="Barry K.W."/>
            <person name="Bougher N.L."/>
            <person name="Buchanan P."/>
            <person name="Buyck B."/>
            <person name="Bense V."/>
            <person name="Catcheside P."/>
            <person name="Chovatia M."/>
            <person name="Cooper J."/>
            <person name="Damon W."/>
            <person name="Desjardin D."/>
            <person name="Finy P."/>
            <person name="Geml J."/>
            <person name="Haridas S."/>
            <person name="Hughes K."/>
            <person name="Justo A."/>
            <person name="Karasinski D."/>
            <person name="Kautmanova I."/>
            <person name="Kiss B."/>
            <person name="Kocsube S."/>
            <person name="Kotiranta H."/>
            <person name="LaButti K.M."/>
            <person name="Lechner B.E."/>
            <person name="Liimatainen K."/>
            <person name="Lipzen A."/>
            <person name="Lukacs Z."/>
            <person name="Mihaltcheva S."/>
            <person name="Morgado L.N."/>
            <person name="Niskanen T."/>
            <person name="Noordeloos M.E."/>
            <person name="Ohm R.A."/>
            <person name="Ortiz-Santana B."/>
            <person name="Ovrebo C."/>
            <person name="Racz N."/>
            <person name="Riley R."/>
            <person name="Savchenko A."/>
            <person name="Shiryaev A."/>
            <person name="Soop K."/>
            <person name="Spirin V."/>
            <person name="Szebenyi C."/>
            <person name="Tomsovsky M."/>
            <person name="Tulloss R.E."/>
            <person name="Uehling J."/>
            <person name="Grigoriev I.V."/>
            <person name="Vagvolgyi C."/>
            <person name="Papp T."/>
            <person name="Martin F.M."/>
            <person name="Miettinen O."/>
            <person name="Hibbett D.S."/>
            <person name="Nagy L.G."/>
        </authorList>
    </citation>
    <scope>NUCLEOTIDE SEQUENCE [LARGE SCALE GENOMIC DNA]</scope>
    <source>
        <strain evidence="2 3">OMC1185</strain>
    </source>
</reference>
<dbReference type="STRING" id="5364.A0A5C3NGT4"/>
<feature type="region of interest" description="Disordered" evidence="1">
    <location>
        <begin position="1"/>
        <end position="33"/>
    </location>
</feature>
<keyword evidence="3" id="KW-1185">Reference proteome</keyword>
<feature type="region of interest" description="Disordered" evidence="1">
    <location>
        <begin position="248"/>
        <end position="429"/>
    </location>
</feature>
<organism evidence="2 3">
    <name type="scientific">Heliocybe sulcata</name>
    <dbReference type="NCBI Taxonomy" id="5364"/>
    <lineage>
        <taxon>Eukaryota</taxon>
        <taxon>Fungi</taxon>
        <taxon>Dikarya</taxon>
        <taxon>Basidiomycota</taxon>
        <taxon>Agaricomycotina</taxon>
        <taxon>Agaricomycetes</taxon>
        <taxon>Gloeophyllales</taxon>
        <taxon>Gloeophyllaceae</taxon>
        <taxon>Heliocybe</taxon>
    </lineage>
</organism>
<feature type="compositionally biased region" description="Acidic residues" evidence="1">
    <location>
        <begin position="205"/>
        <end position="223"/>
    </location>
</feature>
<evidence type="ECO:0000256" key="1">
    <source>
        <dbReference type="SAM" id="MobiDB-lite"/>
    </source>
</evidence>
<feature type="region of interest" description="Disordered" evidence="1">
    <location>
        <begin position="67"/>
        <end position="224"/>
    </location>
</feature>
<feature type="compositionally biased region" description="Low complexity" evidence="1">
    <location>
        <begin position="352"/>
        <end position="371"/>
    </location>
</feature>
<dbReference type="Proteomes" id="UP000305948">
    <property type="component" value="Unassembled WGS sequence"/>
</dbReference>
<dbReference type="AlphaFoldDB" id="A0A5C3NGT4"/>
<feature type="compositionally biased region" description="Polar residues" evidence="1">
    <location>
        <begin position="268"/>
        <end position="282"/>
    </location>
</feature>
<feature type="compositionally biased region" description="Low complexity" evidence="1">
    <location>
        <begin position="327"/>
        <end position="344"/>
    </location>
</feature>
<gene>
    <name evidence="2" type="ORF">OE88DRAFT_34621</name>
</gene>
<feature type="compositionally biased region" description="Polar residues" evidence="1">
    <location>
        <begin position="183"/>
        <end position="199"/>
    </location>
</feature>
<name>A0A5C3NGT4_9AGAM</name>
<feature type="compositionally biased region" description="Polar residues" evidence="1">
    <location>
        <begin position="89"/>
        <end position="98"/>
    </location>
</feature>
<proteinExistence type="predicted"/>
<feature type="compositionally biased region" description="Polar residues" evidence="1">
    <location>
        <begin position="378"/>
        <end position="396"/>
    </location>
</feature>
<evidence type="ECO:0000313" key="3">
    <source>
        <dbReference type="Proteomes" id="UP000305948"/>
    </source>
</evidence>
<dbReference type="EMBL" id="ML213503">
    <property type="protein sequence ID" value="TFK56573.1"/>
    <property type="molecule type" value="Genomic_DNA"/>
</dbReference>
<feature type="compositionally biased region" description="Basic and acidic residues" evidence="1">
    <location>
        <begin position="407"/>
        <end position="417"/>
    </location>
</feature>
<accession>A0A5C3NGT4</accession>
<protein>
    <submittedName>
        <fullName evidence="2">Uncharacterized protein</fullName>
    </submittedName>
</protein>
<dbReference type="OrthoDB" id="5396103at2759"/>
<sequence length="429" mass="46463">MSETSRPSLPTSTTDFALHASSAPHTPSGDISPIMLRLRRPSLLAPKSFYADNRLHSPLADFVVPVSRKGSQNGTSEAGSESDRERMWTDSSTSSENVTPPLPFRGESESGMDNDNIMKTDSSRRLSTPPRAVDVPELSKGLHLRRLSHPLKQPRILSLQHQPKPEEEEVKSEAQFQRLLASCSVNPVQPKTPRGTSDSGRYPEEAVEEEIQREDTPSDDGEAESTFAFEPPVIEPLVFSKSATPAQSVNGDEMWMDSPGMPMEVDSQIGSPSVSSSLSQWRYTPPPTTSAVRTNKRKLEDRFDPYPTSAKRRAVSPSISHLRDHPLLLSPSLGGSRSSGAPSRTPMPIPISIPSSSTSSLTSSPTISQPIAIPRSNGLGSASIASSPTMRNSMALSSPILRAMSRRRGEEDHREVDGAGEGVGGLRLQ</sequence>
<feature type="compositionally biased region" description="Gly residues" evidence="1">
    <location>
        <begin position="419"/>
        <end position="429"/>
    </location>
</feature>
<feature type="compositionally biased region" description="Polar residues" evidence="1">
    <location>
        <begin position="1"/>
        <end position="15"/>
    </location>
</feature>
<evidence type="ECO:0000313" key="2">
    <source>
        <dbReference type="EMBL" id="TFK56573.1"/>
    </source>
</evidence>
<feature type="compositionally biased region" description="Polar residues" evidence="1">
    <location>
        <begin position="69"/>
        <end position="79"/>
    </location>
</feature>